<dbReference type="AlphaFoldDB" id="A0A835PWZ1"/>
<dbReference type="Proteomes" id="UP000639772">
    <property type="component" value="Chromosome 12"/>
</dbReference>
<dbReference type="EMBL" id="JADCNM010000012">
    <property type="protein sequence ID" value="KAG0459119.1"/>
    <property type="molecule type" value="Genomic_DNA"/>
</dbReference>
<gene>
    <name evidence="1" type="ORF">HPP92_022247</name>
</gene>
<evidence type="ECO:0000313" key="1">
    <source>
        <dbReference type="EMBL" id="KAG0459119.1"/>
    </source>
</evidence>
<sequence>MREHGSTQSFLQRRCSGGVVCLLSPPPRKHATGEGVSRRLSFRVRSPARSAHKLSLVGYLPMAASSHIRYRFRPRSASNLPSSGLLNPNTASTPPWCPFGLASDRPHLIAQQSGIVFHRCCDRARLKNRPATAVPPATWLEHVELDIPSPPPESYPDLGVHGDQIPGGFSQPVSHGRCSHHCSACRTIGHAAALPVNQSEAG</sequence>
<comment type="caution">
    <text evidence="1">The sequence shown here is derived from an EMBL/GenBank/DDBJ whole genome shotgun (WGS) entry which is preliminary data.</text>
</comment>
<organism evidence="1 2">
    <name type="scientific">Vanilla planifolia</name>
    <name type="common">Vanilla</name>
    <dbReference type="NCBI Taxonomy" id="51239"/>
    <lineage>
        <taxon>Eukaryota</taxon>
        <taxon>Viridiplantae</taxon>
        <taxon>Streptophyta</taxon>
        <taxon>Embryophyta</taxon>
        <taxon>Tracheophyta</taxon>
        <taxon>Spermatophyta</taxon>
        <taxon>Magnoliopsida</taxon>
        <taxon>Liliopsida</taxon>
        <taxon>Asparagales</taxon>
        <taxon>Orchidaceae</taxon>
        <taxon>Vanilloideae</taxon>
        <taxon>Vanilleae</taxon>
        <taxon>Vanilla</taxon>
    </lineage>
</organism>
<evidence type="ECO:0000313" key="2">
    <source>
        <dbReference type="Proteomes" id="UP000639772"/>
    </source>
</evidence>
<name>A0A835PWZ1_VANPL</name>
<accession>A0A835PWZ1</accession>
<protein>
    <submittedName>
        <fullName evidence="1">Uncharacterized protein</fullName>
    </submittedName>
</protein>
<proteinExistence type="predicted"/>
<reference evidence="1 2" key="1">
    <citation type="journal article" date="2020" name="Nat. Food">
        <title>A phased Vanilla planifolia genome enables genetic improvement of flavour and production.</title>
        <authorList>
            <person name="Hasing T."/>
            <person name="Tang H."/>
            <person name="Brym M."/>
            <person name="Khazi F."/>
            <person name="Huang T."/>
            <person name="Chambers A.H."/>
        </authorList>
    </citation>
    <scope>NUCLEOTIDE SEQUENCE [LARGE SCALE GENOMIC DNA]</scope>
    <source>
        <tissue evidence="1">Leaf</tissue>
    </source>
</reference>